<organism evidence="1 2">
    <name type="scientific">Nitrococcus mobilis Nb-231</name>
    <dbReference type="NCBI Taxonomy" id="314278"/>
    <lineage>
        <taxon>Bacteria</taxon>
        <taxon>Pseudomonadati</taxon>
        <taxon>Pseudomonadota</taxon>
        <taxon>Gammaproteobacteria</taxon>
        <taxon>Chromatiales</taxon>
        <taxon>Ectothiorhodospiraceae</taxon>
        <taxon>Nitrococcus</taxon>
    </lineage>
</organism>
<protein>
    <submittedName>
        <fullName evidence="1">Uncharacterized protein</fullName>
    </submittedName>
</protein>
<dbReference type="eggNOG" id="ENOG50344RA">
    <property type="taxonomic scope" value="Bacteria"/>
</dbReference>
<evidence type="ECO:0000313" key="1">
    <source>
        <dbReference type="EMBL" id="EAR21755.1"/>
    </source>
</evidence>
<sequence length="160" mass="17391">MSIKALQIMLVIAAVLCAVGVAATFGGGERAMPADFNPPDWLRSLQGLAGGPRLAARELTRNSRSFPAELRLGAHKTTVFSVTPAEDAELRRAEFTVRGNVHMRYRPVSGQQLRGKPVEEQSWSADTSRATEPAFIVYDRGGTLTLRNLRGSTARIGLKE</sequence>
<accession>A4BRD3</accession>
<comment type="caution">
    <text evidence="1">The sequence shown here is derived from an EMBL/GenBank/DDBJ whole genome shotgun (WGS) entry which is preliminary data.</text>
</comment>
<dbReference type="OrthoDB" id="9865946at2"/>
<dbReference type="Proteomes" id="UP000003374">
    <property type="component" value="Unassembled WGS sequence"/>
</dbReference>
<dbReference type="STRING" id="314278.NB231_03460"/>
<keyword evidence="2" id="KW-1185">Reference proteome</keyword>
<gene>
    <name evidence="1" type="ORF">NB231_03460</name>
</gene>
<dbReference type="EMBL" id="AAOF01000006">
    <property type="protein sequence ID" value="EAR21755.1"/>
    <property type="molecule type" value="Genomic_DNA"/>
</dbReference>
<reference evidence="1 2" key="1">
    <citation type="submission" date="2006-02" db="EMBL/GenBank/DDBJ databases">
        <authorList>
            <person name="Waterbury J."/>
            <person name="Ferriera S."/>
            <person name="Johnson J."/>
            <person name="Kravitz S."/>
            <person name="Halpern A."/>
            <person name="Remington K."/>
            <person name="Beeson K."/>
            <person name="Tran B."/>
            <person name="Rogers Y.-H."/>
            <person name="Friedman R."/>
            <person name="Venter J.C."/>
        </authorList>
    </citation>
    <scope>NUCLEOTIDE SEQUENCE [LARGE SCALE GENOMIC DNA]</scope>
    <source>
        <strain evidence="1 2">Nb-231</strain>
    </source>
</reference>
<dbReference type="AlphaFoldDB" id="A4BRD3"/>
<evidence type="ECO:0000313" key="2">
    <source>
        <dbReference type="Proteomes" id="UP000003374"/>
    </source>
</evidence>
<dbReference type="HOGENOM" id="CLU_1650350_0_0_6"/>
<name>A4BRD3_9GAMM</name>
<proteinExistence type="predicted"/>
<dbReference type="RefSeq" id="WP_004999758.1">
    <property type="nucleotide sequence ID" value="NZ_CH672427.1"/>
</dbReference>